<proteinExistence type="predicted"/>
<dbReference type="PROSITE" id="PS51707">
    <property type="entry name" value="CYTH"/>
    <property type="match status" value="1"/>
</dbReference>
<name>A0A1S1QPP3_9ACTN</name>
<dbReference type="CDD" id="cd07374">
    <property type="entry name" value="CYTH-like_Pase"/>
    <property type="match status" value="1"/>
</dbReference>
<dbReference type="SUPFAM" id="SSF55154">
    <property type="entry name" value="CYTH-like phosphatases"/>
    <property type="match status" value="1"/>
</dbReference>
<feature type="domain" description="CHAD" evidence="2">
    <location>
        <begin position="215"/>
        <end position="500"/>
    </location>
</feature>
<keyword evidence="4" id="KW-1185">Reference proteome</keyword>
<dbReference type="EMBL" id="MBLM01000115">
    <property type="protein sequence ID" value="OHV36708.1"/>
    <property type="molecule type" value="Genomic_DNA"/>
</dbReference>
<comment type="caution">
    <text evidence="3">The sequence shown here is derived from an EMBL/GenBank/DDBJ whole genome shotgun (WGS) entry which is preliminary data.</text>
</comment>
<dbReference type="PANTHER" id="PTHR39339:SF1">
    <property type="entry name" value="CHAD DOMAIN-CONTAINING PROTEIN"/>
    <property type="match status" value="1"/>
</dbReference>
<gene>
    <name evidence="3" type="ORF">CC117_17425</name>
</gene>
<dbReference type="SMART" id="SM00880">
    <property type="entry name" value="CHAD"/>
    <property type="match status" value="1"/>
</dbReference>
<dbReference type="InterPro" id="IPR007899">
    <property type="entry name" value="CHAD_dom"/>
</dbReference>
<reference evidence="4" key="1">
    <citation type="submission" date="2016-07" db="EMBL/GenBank/DDBJ databases">
        <title>Sequence Frankia sp. strain CcI1.17.</title>
        <authorList>
            <person name="Ghodhbane-Gtari F."/>
            <person name="Swanson E."/>
            <person name="Gueddou A."/>
            <person name="Morris K."/>
            <person name="Hezbri K."/>
            <person name="Ktari A."/>
            <person name="Nouioui I."/>
            <person name="Abebe-Akele F."/>
            <person name="Simpson S."/>
            <person name="Thomas K."/>
            <person name="Gtari M."/>
            <person name="Tisa L.S."/>
            <person name="Hurst S."/>
        </authorList>
    </citation>
    <scope>NUCLEOTIDE SEQUENCE [LARGE SCALE GENOMIC DNA]</scope>
    <source>
        <strain evidence="4">Cc1.17</strain>
    </source>
</reference>
<evidence type="ECO:0000259" key="1">
    <source>
        <dbReference type="PROSITE" id="PS51707"/>
    </source>
</evidence>
<dbReference type="InterPro" id="IPR033469">
    <property type="entry name" value="CYTH-like_dom_sf"/>
</dbReference>
<dbReference type="PANTHER" id="PTHR39339">
    <property type="entry name" value="SLR1444 PROTEIN"/>
    <property type="match status" value="1"/>
</dbReference>
<evidence type="ECO:0000313" key="4">
    <source>
        <dbReference type="Proteomes" id="UP000179627"/>
    </source>
</evidence>
<accession>A0A1S1QPP3</accession>
<dbReference type="InterPro" id="IPR038186">
    <property type="entry name" value="CHAD_dom_sf"/>
</dbReference>
<dbReference type="OrthoDB" id="9777271at2"/>
<feature type="domain" description="CYTH" evidence="1">
    <location>
        <begin position="4"/>
        <end position="199"/>
    </location>
</feature>
<dbReference type="AlphaFoldDB" id="A0A1S1QPP3"/>
<organism evidence="3 4">
    <name type="scientific">Parafrankia colletiae</name>
    <dbReference type="NCBI Taxonomy" id="573497"/>
    <lineage>
        <taxon>Bacteria</taxon>
        <taxon>Bacillati</taxon>
        <taxon>Actinomycetota</taxon>
        <taxon>Actinomycetes</taxon>
        <taxon>Frankiales</taxon>
        <taxon>Frankiaceae</taxon>
        <taxon>Parafrankia</taxon>
    </lineage>
</organism>
<dbReference type="InterPro" id="IPR023577">
    <property type="entry name" value="CYTH_domain"/>
</dbReference>
<dbReference type="RefSeq" id="WP_071084763.1">
    <property type="nucleotide sequence ID" value="NZ_MBLM01000115.1"/>
</dbReference>
<evidence type="ECO:0000259" key="2">
    <source>
        <dbReference type="PROSITE" id="PS51708"/>
    </source>
</evidence>
<sequence>MGSTHEVERKFDVDSTFALPTLTRVRGVSSASGVEERHLDAVYYDTDDLRLARNRLVLRRRRGGADQGWHLKLPAADGERDEIQRALGDPHVIPEDLLDLVAVRTRGHELRPVAHLSTVRRAQRLSDATGADLIEVADDLVKAQTMGDRTVVSTWREIELEAVDEAGTRVLPATAKALREAGARPSQAPAKLLRALGDDVGPAEVEIPAGPLTGAASAGAVIHGYLAEQTAQLLEEDPRVRLDTPEAVHDMRVAARRLRSTVQTFRPLFDPARAAEIQTGLRALGEALGVPRDAEVQLARHLRAVDSQPKEAVLGPVRARVEQTFLGERLRGAQSALAYLRSEQYLAFIETLLAFVADTGQTAPARRPASQVLPKLARKADRRLTRRVTQAERAAAGRPSDVAHHDARKAAKRLRYACEAVAPVFGPDAARLGRRAKKIQDMLGEHQDCVVARERMRALGIAANLAGESSYTYGLLTGAENARAERTTDEFTARWPKLARRRYRRWLHG</sequence>
<protein>
    <submittedName>
        <fullName evidence="3">Metal-binding protein</fullName>
    </submittedName>
</protein>
<dbReference type="Pfam" id="PF01928">
    <property type="entry name" value="CYTH"/>
    <property type="match status" value="1"/>
</dbReference>
<dbReference type="SMART" id="SM01118">
    <property type="entry name" value="CYTH"/>
    <property type="match status" value="1"/>
</dbReference>
<dbReference type="PROSITE" id="PS51708">
    <property type="entry name" value="CHAD"/>
    <property type="match status" value="1"/>
</dbReference>
<dbReference type="Proteomes" id="UP000179627">
    <property type="component" value="Unassembled WGS sequence"/>
</dbReference>
<dbReference type="Pfam" id="PF05235">
    <property type="entry name" value="CHAD"/>
    <property type="match status" value="1"/>
</dbReference>
<dbReference type="Gene3D" id="1.40.20.10">
    <property type="entry name" value="CHAD domain"/>
    <property type="match status" value="1"/>
</dbReference>
<dbReference type="Gene3D" id="2.40.320.10">
    <property type="entry name" value="Hypothetical Protein Pfu-838710-001"/>
    <property type="match status" value="1"/>
</dbReference>
<evidence type="ECO:0000313" key="3">
    <source>
        <dbReference type="EMBL" id="OHV36708.1"/>
    </source>
</evidence>